<keyword evidence="2" id="KW-0539">Nucleus</keyword>
<dbReference type="InterPro" id="IPR008251">
    <property type="entry name" value="Chromo_shadow_dom"/>
</dbReference>
<dbReference type="SMART" id="SM00300">
    <property type="entry name" value="ChSh"/>
    <property type="match status" value="1"/>
</dbReference>
<keyword evidence="7" id="KW-1185">Reference proteome</keyword>
<dbReference type="InterPro" id="IPR016197">
    <property type="entry name" value="Chromo-like_dom_sf"/>
</dbReference>
<proteinExistence type="predicted"/>
<dbReference type="Pfam" id="PF01393">
    <property type="entry name" value="Chromo_shadow"/>
    <property type="match status" value="1"/>
</dbReference>
<dbReference type="EMBL" id="JBBXMP010000058">
    <property type="protein sequence ID" value="KAL0064642.1"/>
    <property type="molecule type" value="Genomic_DNA"/>
</dbReference>
<sequence length="108" mass="12622">MSVEHEYPTIDDAETQEKLYDIEHMKVNYGHHTTWDPIVRCVEGILREPKGNGSRTTVYARLNDRGQRKMVCMPLNVARTRLPQKLIAFYEKHLEWLVHPDDESGSDN</sequence>
<gene>
    <name evidence="5" type="ORF">AAF712_008340</name>
    <name evidence="6" type="ORF">AAF712_008349</name>
    <name evidence="4" type="ORF">AAF712_013004</name>
</gene>
<dbReference type="EMBL" id="JBBXMP010000187">
    <property type="protein sequence ID" value="KAL0060203.1"/>
    <property type="molecule type" value="Genomic_DNA"/>
</dbReference>
<evidence type="ECO:0000259" key="3">
    <source>
        <dbReference type="SMART" id="SM00300"/>
    </source>
</evidence>
<accession>A0ABR2ZFV1</accession>
<dbReference type="Gene3D" id="2.40.50.40">
    <property type="match status" value="1"/>
</dbReference>
<organism evidence="4 7">
    <name type="scientific">Marasmius tenuissimus</name>
    <dbReference type="NCBI Taxonomy" id="585030"/>
    <lineage>
        <taxon>Eukaryota</taxon>
        <taxon>Fungi</taxon>
        <taxon>Dikarya</taxon>
        <taxon>Basidiomycota</taxon>
        <taxon>Agaricomycotina</taxon>
        <taxon>Agaricomycetes</taxon>
        <taxon>Agaricomycetidae</taxon>
        <taxon>Agaricales</taxon>
        <taxon>Marasmiineae</taxon>
        <taxon>Marasmiaceae</taxon>
        <taxon>Marasmius</taxon>
    </lineage>
</organism>
<comment type="caution">
    <text evidence="4">The sequence shown here is derived from an EMBL/GenBank/DDBJ whole genome shotgun (WGS) entry which is preliminary data.</text>
</comment>
<evidence type="ECO:0000313" key="7">
    <source>
        <dbReference type="Proteomes" id="UP001437256"/>
    </source>
</evidence>
<name>A0ABR2ZFV1_9AGAR</name>
<evidence type="ECO:0000313" key="6">
    <source>
        <dbReference type="EMBL" id="KAL0064651.1"/>
    </source>
</evidence>
<protein>
    <recommendedName>
        <fullName evidence="3">Chromo shadow domain-containing protein</fullName>
    </recommendedName>
</protein>
<evidence type="ECO:0000313" key="5">
    <source>
        <dbReference type="EMBL" id="KAL0064642.1"/>
    </source>
</evidence>
<reference evidence="4 7" key="1">
    <citation type="submission" date="2024-05" db="EMBL/GenBank/DDBJ databases">
        <title>A draft genome resource for the thread blight pathogen Marasmius tenuissimus strain MS-2.</title>
        <authorList>
            <person name="Yulfo-Soto G.E."/>
            <person name="Baruah I.K."/>
            <person name="Amoako-Attah I."/>
            <person name="Bukari Y."/>
            <person name="Meinhardt L.W."/>
            <person name="Bailey B.A."/>
            <person name="Cohen S.P."/>
        </authorList>
    </citation>
    <scope>NUCLEOTIDE SEQUENCE [LARGE SCALE GENOMIC DNA]</scope>
    <source>
        <strain evidence="4 7">MS-2</strain>
    </source>
</reference>
<comment type="subcellular location">
    <subcellularLocation>
        <location evidence="1">Nucleus</location>
    </subcellularLocation>
</comment>
<evidence type="ECO:0000256" key="2">
    <source>
        <dbReference type="ARBA" id="ARBA00023242"/>
    </source>
</evidence>
<dbReference type="Proteomes" id="UP001437256">
    <property type="component" value="Unassembled WGS sequence"/>
</dbReference>
<dbReference type="SUPFAM" id="SSF54160">
    <property type="entry name" value="Chromo domain-like"/>
    <property type="match status" value="1"/>
</dbReference>
<dbReference type="EMBL" id="JBBXMP010000058">
    <property type="protein sequence ID" value="KAL0064651.1"/>
    <property type="molecule type" value="Genomic_DNA"/>
</dbReference>
<evidence type="ECO:0000256" key="1">
    <source>
        <dbReference type="ARBA" id="ARBA00004123"/>
    </source>
</evidence>
<feature type="domain" description="Chromo shadow" evidence="3">
    <location>
        <begin position="27"/>
        <end position="99"/>
    </location>
</feature>
<evidence type="ECO:0000313" key="4">
    <source>
        <dbReference type="EMBL" id="KAL0060203.1"/>
    </source>
</evidence>